<dbReference type="InParanoid" id="I4Y519"/>
<accession>I4Y519</accession>
<protein>
    <submittedName>
        <fullName evidence="1">Uncharacterized protein</fullName>
    </submittedName>
</protein>
<dbReference type="HOGENOM" id="CLU_2833114_0_0_1"/>
<dbReference type="EMBL" id="JH668264">
    <property type="protein sequence ID" value="EIM19061.1"/>
    <property type="molecule type" value="Genomic_DNA"/>
</dbReference>
<dbReference type="OrthoDB" id="5549518at2759"/>
<keyword evidence="2" id="KW-1185">Reference proteome</keyword>
<organism evidence="1 2">
    <name type="scientific">Wallemia mellicola (strain ATCC MYA-4683 / CBS 633.66)</name>
    <name type="common">Wallemia sebi (CBS 633.66)</name>
    <dbReference type="NCBI Taxonomy" id="671144"/>
    <lineage>
        <taxon>Eukaryota</taxon>
        <taxon>Fungi</taxon>
        <taxon>Dikarya</taxon>
        <taxon>Basidiomycota</taxon>
        <taxon>Wallemiomycotina</taxon>
        <taxon>Wallemiomycetes</taxon>
        <taxon>Wallemiales</taxon>
        <taxon>Wallemiaceae</taxon>
        <taxon>Wallemia</taxon>
    </lineage>
</organism>
<dbReference type="GeneID" id="18472503"/>
<name>I4Y519_WALMC</name>
<dbReference type="RefSeq" id="XP_006960894.1">
    <property type="nucleotide sequence ID" value="XM_006960832.1"/>
</dbReference>
<dbReference type="KEGG" id="wse:WALSEDRAFT_49592"/>
<dbReference type="AlphaFoldDB" id="I4Y519"/>
<evidence type="ECO:0000313" key="2">
    <source>
        <dbReference type="Proteomes" id="UP000005242"/>
    </source>
</evidence>
<proteinExistence type="predicted"/>
<gene>
    <name evidence="1" type="ORF">WALSEDRAFT_49592</name>
</gene>
<reference evidence="1 2" key="1">
    <citation type="journal article" date="2012" name="Fungal Genet. Biol.">
        <title>The genome of the xerotolerant mold Wallemia sebi reveals adaptations to osmotic stress and suggests cryptic sexual reproduction.</title>
        <authorList>
            <person name="Padamsee M."/>
            <person name="Kumar T.K.A."/>
            <person name="Riley R."/>
            <person name="Binder M."/>
            <person name="Boyd A."/>
            <person name="Calvo A.M."/>
            <person name="Furukawa K."/>
            <person name="Hesse C."/>
            <person name="Hohmann S."/>
            <person name="James T.Y."/>
            <person name="LaButti K."/>
            <person name="Lapidus A."/>
            <person name="Lindquist E."/>
            <person name="Lucas S."/>
            <person name="Miller K."/>
            <person name="Shantappa S."/>
            <person name="Grigoriev I.V."/>
            <person name="Hibbett D.S."/>
            <person name="McLaughlin D.J."/>
            <person name="Spatafora J.W."/>
            <person name="Aime M.C."/>
        </authorList>
    </citation>
    <scope>NUCLEOTIDE SEQUENCE [LARGE SCALE GENOMIC DNA]</scope>
    <source>
        <strain evidence="2">ATCC MYA-4683 / CBS 633.66</strain>
    </source>
</reference>
<sequence>MEFTTHFELHSQTTRLLESVSHDHSNLHQRREFHPLCQPIPRYLYAGYNRKHFLRLQCGCLKDNSF</sequence>
<dbReference type="Proteomes" id="UP000005242">
    <property type="component" value="Unassembled WGS sequence"/>
</dbReference>
<evidence type="ECO:0000313" key="1">
    <source>
        <dbReference type="EMBL" id="EIM19061.1"/>
    </source>
</evidence>